<dbReference type="RefSeq" id="WP_348790085.1">
    <property type="nucleotide sequence ID" value="NZ_CP157390.1"/>
</dbReference>
<dbReference type="PROSITE" id="PS51502">
    <property type="entry name" value="S_R_A_B_BARREL"/>
    <property type="match status" value="1"/>
</dbReference>
<dbReference type="InterPro" id="IPR011008">
    <property type="entry name" value="Dimeric_a/b-barrel"/>
</dbReference>
<dbReference type="SMART" id="SM00886">
    <property type="entry name" value="Dabb"/>
    <property type="match status" value="1"/>
</dbReference>
<accession>A0AAU7GJW4</accession>
<gene>
    <name evidence="2" type="ORF">AAME72_09960</name>
</gene>
<sequence length="100" mass="10800">MTIRHVVTWKLATTDETERAEQAARIKAGLEALPASIPEILALEVGINALLPGDNYDVVLISEFADADALQRYVEAPAHQEVAAYIRTVVAARSAVDFPA</sequence>
<protein>
    <submittedName>
        <fullName evidence="2">Dabb family protein</fullName>
    </submittedName>
</protein>
<name>A0AAU7GJW4_9MICO</name>
<evidence type="ECO:0000259" key="1">
    <source>
        <dbReference type="PROSITE" id="PS51502"/>
    </source>
</evidence>
<dbReference type="AlphaFoldDB" id="A0AAU7GJW4"/>
<dbReference type="PANTHER" id="PTHR37832:SF1">
    <property type="entry name" value="STRESS-RESPONSE A_B BARREL DOMAIN-CONTAINING PROTEIN"/>
    <property type="match status" value="1"/>
</dbReference>
<feature type="domain" description="Stress-response A/B barrel" evidence="1">
    <location>
        <begin position="3"/>
        <end position="98"/>
    </location>
</feature>
<dbReference type="EMBL" id="CP157390">
    <property type="protein sequence ID" value="XBM50176.1"/>
    <property type="molecule type" value="Genomic_DNA"/>
</dbReference>
<dbReference type="SUPFAM" id="SSF54909">
    <property type="entry name" value="Dimeric alpha+beta barrel"/>
    <property type="match status" value="1"/>
</dbReference>
<dbReference type="Pfam" id="PF07876">
    <property type="entry name" value="Dabb"/>
    <property type="match status" value="1"/>
</dbReference>
<dbReference type="PANTHER" id="PTHR37832">
    <property type="entry name" value="BLL2683 PROTEIN"/>
    <property type="match status" value="1"/>
</dbReference>
<organism evidence="2">
    <name type="scientific">Leifsonia sp. NPDC080035</name>
    <dbReference type="NCBI Taxonomy" id="3143936"/>
    <lineage>
        <taxon>Bacteria</taxon>
        <taxon>Bacillati</taxon>
        <taxon>Actinomycetota</taxon>
        <taxon>Actinomycetes</taxon>
        <taxon>Micrococcales</taxon>
        <taxon>Microbacteriaceae</taxon>
        <taxon>Leifsonia</taxon>
    </lineage>
</organism>
<dbReference type="InterPro" id="IPR013097">
    <property type="entry name" value="Dabb"/>
</dbReference>
<dbReference type="Gene3D" id="3.30.70.100">
    <property type="match status" value="1"/>
</dbReference>
<proteinExistence type="predicted"/>
<evidence type="ECO:0000313" key="2">
    <source>
        <dbReference type="EMBL" id="XBM50176.1"/>
    </source>
</evidence>
<reference evidence="2" key="1">
    <citation type="submission" date="2024-05" db="EMBL/GenBank/DDBJ databases">
        <title>The Natural Products Discovery Center: Release of the First 8490 Sequenced Strains for Exploring Actinobacteria Biosynthetic Diversity.</title>
        <authorList>
            <person name="Kalkreuter E."/>
            <person name="Kautsar S.A."/>
            <person name="Yang D."/>
            <person name="Bader C.D."/>
            <person name="Teijaro C.N."/>
            <person name="Fluegel L."/>
            <person name="Davis C.M."/>
            <person name="Simpson J.R."/>
            <person name="Lauterbach L."/>
            <person name="Steele A.D."/>
            <person name="Gui C."/>
            <person name="Meng S."/>
            <person name="Li G."/>
            <person name="Viehrig K."/>
            <person name="Ye F."/>
            <person name="Su P."/>
            <person name="Kiefer A.F."/>
            <person name="Nichols A."/>
            <person name="Cepeda A.J."/>
            <person name="Yan W."/>
            <person name="Fan B."/>
            <person name="Jiang Y."/>
            <person name="Adhikari A."/>
            <person name="Zheng C.-J."/>
            <person name="Schuster L."/>
            <person name="Cowan T.M."/>
            <person name="Smanski M.J."/>
            <person name="Chevrette M.G."/>
            <person name="de Carvalho L.P.S."/>
            <person name="Shen B."/>
        </authorList>
    </citation>
    <scope>NUCLEOTIDE SEQUENCE</scope>
    <source>
        <strain evidence="2">NPDC080035</strain>
    </source>
</reference>